<accession>A0A077PSX9</accession>
<comment type="caution">
    <text evidence="1">The sequence shown here is derived from an EMBL/GenBank/DDBJ whole genome shotgun (WGS) entry which is preliminary data.</text>
</comment>
<proteinExistence type="predicted"/>
<name>A0A077PSX9_XENBV</name>
<sequence>MLFSKVIKNTEKIIRKLYLILFLKKNIVVHKTNRKLLVSIT</sequence>
<protein>
    <submittedName>
        <fullName evidence="1">Uncharacterized protein</fullName>
    </submittedName>
</protein>
<gene>
    <name evidence="1" type="ORF">XBKB1_1940001</name>
</gene>
<dbReference type="HOGENOM" id="CLU_3278911_0_0_6"/>
<evidence type="ECO:0000313" key="1">
    <source>
        <dbReference type="EMBL" id="CDH23657.1"/>
    </source>
</evidence>
<dbReference type="Proteomes" id="UP000028493">
    <property type="component" value="Unassembled WGS sequence"/>
</dbReference>
<organism evidence="1">
    <name type="scientific">Xenorhabdus bovienii str. kraussei Becker Underwood</name>
    <dbReference type="NCBI Taxonomy" id="1398204"/>
    <lineage>
        <taxon>Bacteria</taxon>
        <taxon>Pseudomonadati</taxon>
        <taxon>Pseudomonadota</taxon>
        <taxon>Gammaproteobacteria</taxon>
        <taxon>Enterobacterales</taxon>
        <taxon>Morganellaceae</taxon>
        <taxon>Xenorhabdus</taxon>
    </lineage>
</organism>
<dbReference type="EMBL" id="CBSZ010000106">
    <property type="protein sequence ID" value="CDH23657.1"/>
    <property type="molecule type" value="Genomic_DNA"/>
</dbReference>
<dbReference type="AlphaFoldDB" id="A0A077PSX9"/>
<reference evidence="1" key="1">
    <citation type="submission" date="2013-07" db="EMBL/GenBank/DDBJ databases">
        <title>Sub-species coevolution in mutualistic symbiosis.</title>
        <authorList>
            <person name="Murfin K."/>
            <person name="Klassen J."/>
            <person name="Lee M."/>
            <person name="Forst S."/>
            <person name="Stock P."/>
            <person name="Goodrich-Blair H."/>
        </authorList>
    </citation>
    <scope>NUCLEOTIDE SEQUENCE [LARGE SCALE GENOMIC DNA]</scope>
    <source>
        <strain evidence="1">Kraussei Becker Underwood</strain>
    </source>
</reference>